<evidence type="ECO:0000313" key="1">
    <source>
        <dbReference type="EMBL" id="MPN23492.1"/>
    </source>
</evidence>
<protein>
    <submittedName>
        <fullName evidence="1">Uncharacterized protein</fullName>
    </submittedName>
</protein>
<sequence>MDNHVALDVLRCRDVFILGERIKQIGIPGKNLPPCSLREIVKGIPVICDIQVGIVHSVQSVSNCRKPARRFIDPKRVGAGREVVEFVYGNSKSQGLETITGIADNKRCHESKVRNPGPCPIIRIIIAKVFRIYFGVEQ</sequence>
<gene>
    <name evidence="1" type="ORF">SDC9_170880</name>
</gene>
<accession>A0A645GBY1</accession>
<dbReference type="EMBL" id="VSSQ01072019">
    <property type="protein sequence ID" value="MPN23492.1"/>
    <property type="molecule type" value="Genomic_DNA"/>
</dbReference>
<comment type="caution">
    <text evidence="1">The sequence shown here is derived from an EMBL/GenBank/DDBJ whole genome shotgun (WGS) entry which is preliminary data.</text>
</comment>
<reference evidence="1" key="1">
    <citation type="submission" date="2019-08" db="EMBL/GenBank/DDBJ databases">
        <authorList>
            <person name="Kucharzyk K."/>
            <person name="Murdoch R.W."/>
            <person name="Higgins S."/>
            <person name="Loffler F."/>
        </authorList>
    </citation>
    <scope>NUCLEOTIDE SEQUENCE</scope>
</reference>
<organism evidence="1">
    <name type="scientific">bioreactor metagenome</name>
    <dbReference type="NCBI Taxonomy" id="1076179"/>
    <lineage>
        <taxon>unclassified sequences</taxon>
        <taxon>metagenomes</taxon>
        <taxon>ecological metagenomes</taxon>
    </lineage>
</organism>
<proteinExistence type="predicted"/>
<dbReference type="AlphaFoldDB" id="A0A645GBY1"/>
<name>A0A645GBY1_9ZZZZ</name>